<sequence>MKLFLPLLPVPQQGPFPGLQTRLTDPPRTPHPQRKHPHLESGGSKPTRTPPASRPPRPALDFDYDEESNKENVPPPEPEEEEEISVVSQLLKKWEVDLERFKEKILRELDDCKQRLGIRH</sequence>
<accession>A0A3R5W740</accession>
<evidence type="ECO:0000256" key="1">
    <source>
        <dbReference type="SAM" id="MobiDB-lite"/>
    </source>
</evidence>
<protein>
    <submittedName>
        <fullName evidence="2">E4 protein</fullName>
    </submittedName>
</protein>
<feature type="region of interest" description="Disordered" evidence="1">
    <location>
        <begin position="1"/>
        <end position="84"/>
    </location>
</feature>
<evidence type="ECO:0000313" key="2">
    <source>
        <dbReference type="EMBL" id="QAB13940.1"/>
    </source>
</evidence>
<name>A0A3R5W740_9PAPI</name>
<organism evidence="2">
    <name type="scientific">Human papillomavirus</name>
    <dbReference type="NCBI Taxonomy" id="10566"/>
    <lineage>
        <taxon>Viruses</taxon>
        <taxon>Monodnaviria</taxon>
        <taxon>Shotokuvirae</taxon>
        <taxon>Cossaviricota</taxon>
        <taxon>Papovaviricetes</taxon>
        <taxon>Zurhausenvirales</taxon>
        <taxon>Papillomaviridae</taxon>
    </lineage>
</organism>
<dbReference type="EMBL" id="MH777374">
    <property type="protein sequence ID" value="QAB13940.1"/>
    <property type="molecule type" value="Genomic_DNA"/>
</dbReference>
<proteinExistence type="predicted"/>
<feature type="compositionally biased region" description="Pro residues" evidence="1">
    <location>
        <begin position="48"/>
        <end position="58"/>
    </location>
</feature>
<reference evidence="2" key="1">
    <citation type="journal article" date="2018" name="Nat. Med.">
        <title>Expanded skin virome in DOCK8-deficient patients.</title>
        <authorList>
            <consortium name="NISC Comparative Sequencing Program"/>
            <person name="Tirosh O."/>
            <person name="Conlan S."/>
            <person name="Deming C."/>
            <person name="Lee-Lin S.Q."/>
            <person name="Huang X."/>
            <person name="Su H.C."/>
            <person name="Freeman A.F."/>
            <person name="Segre J.A."/>
            <person name="Kong H.H."/>
        </authorList>
    </citation>
    <scope>NUCLEOTIDE SEQUENCE</scope>
    <source>
        <strain evidence="2">HPV-mSK_235</strain>
    </source>
</reference>